<keyword evidence="3" id="KW-1185">Reference proteome</keyword>
<organism evidence="2 3">
    <name type="scientific">Glossina pallidipes</name>
    <name type="common">Tsetse fly</name>
    <dbReference type="NCBI Taxonomy" id="7398"/>
    <lineage>
        <taxon>Eukaryota</taxon>
        <taxon>Metazoa</taxon>
        <taxon>Ecdysozoa</taxon>
        <taxon>Arthropoda</taxon>
        <taxon>Hexapoda</taxon>
        <taxon>Insecta</taxon>
        <taxon>Pterygota</taxon>
        <taxon>Neoptera</taxon>
        <taxon>Endopterygota</taxon>
        <taxon>Diptera</taxon>
        <taxon>Brachycera</taxon>
        <taxon>Muscomorpha</taxon>
        <taxon>Hippoboscoidea</taxon>
        <taxon>Glossinidae</taxon>
        <taxon>Glossina</taxon>
    </lineage>
</organism>
<feature type="region of interest" description="Disordered" evidence="1">
    <location>
        <begin position="129"/>
        <end position="154"/>
    </location>
</feature>
<reference evidence="3" key="1">
    <citation type="submission" date="2014-03" db="EMBL/GenBank/DDBJ databases">
        <authorList>
            <person name="Aksoy S."/>
            <person name="Warren W."/>
            <person name="Wilson R.K."/>
        </authorList>
    </citation>
    <scope>NUCLEOTIDE SEQUENCE [LARGE SCALE GENOMIC DNA]</scope>
    <source>
        <strain evidence="3">IAEA</strain>
    </source>
</reference>
<dbReference type="AlphaFoldDB" id="A0A1A9ZLG2"/>
<dbReference type="EnsemblMetazoa" id="GPAI018287-RA">
    <property type="protein sequence ID" value="GPAI018287-PA"/>
    <property type="gene ID" value="GPAI018287"/>
</dbReference>
<sequence>MQSCASEPLMPEPQYRHKKFDIHKKSSPESSTRVVSTSDDVESEMKESQQSERKKGPCESKDSNQISLETYLKVKEKLEQELNFGDELPMPALKKCRKSSLSSQNISEAATIPLPDIEEETIKKICEHKEKMKRKFPSKERSAKEQARRNKNTEACRVTRKMRQLKQIALEEEYRRDYEENMKISEELSRTHMYWHALLRLMNGDREILEAISKE</sequence>
<evidence type="ECO:0000256" key="1">
    <source>
        <dbReference type="SAM" id="MobiDB-lite"/>
    </source>
</evidence>
<feature type="compositionally biased region" description="Basic and acidic residues" evidence="1">
    <location>
        <begin position="137"/>
        <end position="154"/>
    </location>
</feature>
<reference evidence="2" key="2">
    <citation type="submission" date="2020-05" db="UniProtKB">
        <authorList>
            <consortium name="EnsemblMetazoa"/>
        </authorList>
    </citation>
    <scope>IDENTIFICATION</scope>
    <source>
        <strain evidence="2">IAEA</strain>
    </source>
</reference>
<feature type="compositionally biased region" description="Basic and acidic residues" evidence="1">
    <location>
        <begin position="43"/>
        <end position="62"/>
    </location>
</feature>
<evidence type="ECO:0000313" key="2">
    <source>
        <dbReference type="EnsemblMetazoa" id="GPAI018287-PA"/>
    </source>
</evidence>
<evidence type="ECO:0008006" key="4">
    <source>
        <dbReference type="Google" id="ProtNLM"/>
    </source>
</evidence>
<dbReference type="Proteomes" id="UP000092445">
    <property type="component" value="Unassembled WGS sequence"/>
</dbReference>
<dbReference type="VEuPathDB" id="VectorBase:GPAI018287"/>
<name>A0A1A9ZLG2_GLOPL</name>
<proteinExistence type="predicted"/>
<feature type="region of interest" description="Disordered" evidence="1">
    <location>
        <begin position="1"/>
        <end position="66"/>
    </location>
</feature>
<protein>
    <recommendedName>
        <fullName evidence="4">BZIP domain-containing protein</fullName>
    </recommendedName>
</protein>
<accession>A0A1A9ZLG2</accession>
<feature type="compositionally biased region" description="Low complexity" evidence="1">
    <location>
        <begin position="29"/>
        <end position="38"/>
    </location>
</feature>
<dbReference type="STRING" id="7398.A0A1A9ZLG2"/>
<evidence type="ECO:0000313" key="3">
    <source>
        <dbReference type="Proteomes" id="UP000092445"/>
    </source>
</evidence>